<name>A0A410QD66_9FIRM</name>
<dbReference type="Proteomes" id="UP000287969">
    <property type="component" value="Chromosome"/>
</dbReference>
<evidence type="ECO:0000313" key="3">
    <source>
        <dbReference type="Proteomes" id="UP000287969"/>
    </source>
</evidence>
<reference evidence="3" key="1">
    <citation type="submission" date="2019-01" db="EMBL/GenBank/DDBJ databases">
        <title>Draft genomes of a novel of Sporanaerobacter strains.</title>
        <authorList>
            <person name="Ma S."/>
        </authorList>
    </citation>
    <scope>NUCLEOTIDE SEQUENCE [LARGE SCALE GENOMIC DNA]</scope>
    <source>
        <strain evidence="3">NJN-17</strain>
    </source>
</reference>
<feature type="domain" description="IrrE N-terminal-like" evidence="1">
    <location>
        <begin position="57"/>
        <end position="183"/>
    </location>
</feature>
<keyword evidence="3" id="KW-1185">Reference proteome</keyword>
<organism evidence="2 3">
    <name type="scientific">Acidilutibacter cellobiosedens</name>
    <dbReference type="NCBI Taxonomy" id="2507161"/>
    <lineage>
        <taxon>Bacteria</taxon>
        <taxon>Bacillati</taxon>
        <taxon>Bacillota</taxon>
        <taxon>Tissierellia</taxon>
        <taxon>Tissierellales</taxon>
        <taxon>Acidilutibacteraceae</taxon>
        <taxon>Acidilutibacter</taxon>
    </lineage>
</organism>
<dbReference type="PANTHER" id="PTHR43236">
    <property type="entry name" value="ANTITOXIN HIGA1"/>
    <property type="match status" value="1"/>
</dbReference>
<evidence type="ECO:0000259" key="1">
    <source>
        <dbReference type="Pfam" id="PF06114"/>
    </source>
</evidence>
<proteinExistence type="predicted"/>
<dbReference type="PANTHER" id="PTHR43236:SF1">
    <property type="entry name" value="BLL7220 PROTEIN"/>
    <property type="match status" value="1"/>
</dbReference>
<dbReference type="KEGG" id="spoa:EQM13_10175"/>
<dbReference type="AlphaFoldDB" id="A0A410QD66"/>
<sequence>MDFKKFRKIISNNKKNKDLVNRKLKEFYNEANMENEDDLLDIMQISRAVISKNGYLLAEIPFKDIEIGAICFSGDGSKYVLLNSSLPRVNVNFSLCHEIYHILYQYHSFKESAELYMNENYYDHEEEMIANHFASCLMMPESKFIKMFNKFEQESEESKSEIQTIVKLMNYFTAPYMAVLIRCYELELLKDGGSLKKLLNTTGEQISAEFDMLWLNTELLKGSKNDDFEKLLALVNKKGEYLVSRELMRKTELERIKNNMRKLYQEIRG</sequence>
<dbReference type="InterPro" id="IPR052345">
    <property type="entry name" value="Rad_response_metalloprotease"/>
</dbReference>
<gene>
    <name evidence="2" type="ORF">EQM13_10175</name>
</gene>
<accession>A0A410QD66</accession>
<dbReference type="Pfam" id="PF06114">
    <property type="entry name" value="Peptidase_M78"/>
    <property type="match status" value="1"/>
</dbReference>
<dbReference type="EMBL" id="CP035282">
    <property type="protein sequence ID" value="QAT61935.1"/>
    <property type="molecule type" value="Genomic_DNA"/>
</dbReference>
<evidence type="ECO:0000313" key="2">
    <source>
        <dbReference type="EMBL" id="QAT61935.1"/>
    </source>
</evidence>
<dbReference type="InterPro" id="IPR010359">
    <property type="entry name" value="IrrE_HExxH"/>
</dbReference>
<dbReference type="OrthoDB" id="2030399at2"/>
<dbReference type="RefSeq" id="WP_128752598.1">
    <property type="nucleotide sequence ID" value="NZ_CP035282.1"/>
</dbReference>
<dbReference type="Gene3D" id="1.10.10.2910">
    <property type="match status" value="1"/>
</dbReference>
<protein>
    <submittedName>
        <fullName evidence="2">ImmA/IrrE family metallo-endopeptidase</fullName>
    </submittedName>
</protein>